<keyword evidence="2" id="KW-1185">Reference proteome</keyword>
<organism evidence="1 2">
    <name type="scientific">Glycomyces harbinensis</name>
    <dbReference type="NCBI Taxonomy" id="58114"/>
    <lineage>
        <taxon>Bacteria</taxon>
        <taxon>Bacillati</taxon>
        <taxon>Actinomycetota</taxon>
        <taxon>Actinomycetes</taxon>
        <taxon>Glycomycetales</taxon>
        <taxon>Glycomycetaceae</taxon>
        <taxon>Glycomyces</taxon>
    </lineage>
</organism>
<proteinExistence type="predicted"/>
<evidence type="ECO:0000313" key="1">
    <source>
        <dbReference type="EMBL" id="SDD59978.1"/>
    </source>
</evidence>
<reference evidence="2" key="1">
    <citation type="submission" date="2016-10" db="EMBL/GenBank/DDBJ databases">
        <authorList>
            <person name="Varghese N."/>
            <person name="Submissions S."/>
        </authorList>
    </citation>
    <scope>NUCLEOTIDE SEQUENCE [LARGE SCALE GENOMIC DNA]</scope>
    <source>
        <strain evidence="2">CGMCC 4.3516</strain>
    </source>
</reference>
<protein>
    <submittedName>
        <fullName evidence="1">Uncharacterized protein</fullName>
    </submittedName>
</protein>
<name>A0A1G6W2F7_9ACTN</name>
<dbReference type="AlphaFoldDB" id="A0A1G6W2F7"/>
<accession>A0A1G6W2F7</accession>
<dbReference type="EMBL" id="FNAD01000005">
    <property type="protein sequence ID" value="SDD59978.1"/>
    <property type="molecule type" value="Genomic_DNA"/>
</dbReference>
<gene>
    <name evidence="1" type="ORF">SAMN05216270_105267</name>
</gene>
<sequence length="51" mass="5518">MEVSVSPEFVNGGVVVSSPCACYVPFGTIQVIESPSQQAELTFIKETKRID</sequence>
<evidence type="ECO:0000313" key="2">
    <source>
        <dbReference type="Proteomes" id="UP000198949"/>
    </source>
</evidence>
<dbReference type="Proteomes" id="UP000198949">
    <property type="component" value="Unassembled WGS sequence"/>
</dbReference>